<evidence type="ECO:0000313" key="6">
    <source>
        <dbReference type="EMBL" id="GAA4815302.1"/>
    </source>
</evidence>
<feature type="compositionally biased region" description="Low complexity" evidence="2">
    <location>
        <begin position="33"/>
        <end position="56"/>
    </location>
</feature>
<evidence type="ECO:0000259" key="4">
    <source>
        <dbReference type="Pfam" id="PF00144"/>
    </source>
</evidence>
<dbReference type="InterPro" id="IPR012338">
    <property type="entry name" value="Beta-lactam/transpept-like"/>
</dbReference>
<reference evidence="7" key="1">
    <citation type="journal article" date="2019" name="Int. J. Syst. Evol. Microbiol.">
        <title>The Global Catalogue of Microorganisms (GCM) 10K type strain sequencing project: providing services to taxonomists for standard genome sequencing and annotation.</title>
        <authorList>
            <consortium name="The Broad Institute Genomics Platform"/>
            <consortium name="The Broad Institute Genome Sequencing Center for Infectious Disease"/>
            <person name="Wu L."/>
            <person name="Ma J."/>
        </authorList>
    </citation>
    <scope>NUCLEOTIDE SEQUENCE [LARGE SCALE GENOMIC DNA]</scope>
    <source>
        <strain evidence="7">JCM 18542</strain>
    </source>
</reference>
<gene>
    <name evidence="6" type="ORF">GCM10023353_21090</name>
</gene>
<accession>A0ABP9CPP5</accession>
<evidence type="ECO:0000313" key="7">
    <source>
        <dbReference type="Proteomes" id="UP001500839"/>
    </source>
</evidence>
<dbReference type="Gene3D" id="2.40.128.600">
    <property type="match status" value="1"/>
</dbReference>
<feature type="region of interest" description="Disordered" evidence="2">
    <location>
        <begin position="33"/>
        <end position="57"/>
    </location>
</feature>
<feature type="domain" description="Beta-lactamase-related" evidence="4">
    <location>
        <begin position="68"/>
        <end position="402"/>
    </location>
</feature>
<feature type="signal peptide" evidence="3">
    <location>
        <begin position="1"/>
        <end position="24"/>
    </location>
</feature>
<dbReference type="Proteomes" id="UP001500839">
    <property type="component" value="Unassembled WGS sequence"/>
</dbReference>
<protein>
    <submittedName>
        <fullName evidence="6">Serine hydrolase</fullName>
    </submittedName>
</protein>
<evidence type="ECO:0000256" key="3">
    <source>
        <dbReference type="SAM" id="SignalP"/>
    </source>
</evidence>
<dbReference type="PROSITE" id="PS51257">
    <property type="entry name" value="PROKAR_LIPOPROTEIN"/>
    <property type="match status" value="1"/>
</dbReference>
<dbReference type="PANTHER" id="PTHR22935">
    <property type="entry name" value="PENICILLIN-BINDING PROTEIN"/>
    <property type="match status" value="1"/>
</dbReference>
<evidence type="ECO:0000256" key="1">
    <source>
        <dbReference type="ARBA" id="ARBA00038473"/>
    </source>
</evidence>
<keyword evidence="3" id="KW-0732">Signal</keyword>
<dbReference type="GO" id="GO:0016787">
    <property type="term" value="F:hydrolase activity"/>
    <property type="evidence" value="ECO:0007669"/>
    <property type="project" value="UniProtKB-KW"/>
</dbReference>
<dbReference type="Gene3D" id="3.40.710.10">
    <property type="entry name" value="DD-peptidase/beta-lactamase superfamily"/>
    <property type="match status" value="1"/>
</dbReference>
<evidence type="ECO:0000256" key="2">
    <source>
        <dbReference type="SAM" id="MobiDB-lite"/>
    </source>
</evidence>
<dbReference type="Pfam" id="PF11954">
    <property type="entry name" value="DUF3471"/>
    <property type="match status" value="1"/>
</dbReference>
<dbReference type="InterPro" id="IPR021860">
    <property type="entry name" value="Peptidase_S12_Pab87-rel_C"/>
</dbReference>
<feature type="chain" id="PRO_5046535192" evidence="3">
    <location>
        <begin position="25"/>
        <end position="542"/>
    </location>
</feature>
<feature type="domain" description="Peptidase S12 Pab87-related C-terminal" evidence="5">
    <location>
        <begin position="442"/>
        <end position="529"/>
    </location>
</feature>
<sequence length="542" mass="56791">MKRICNFLIPVTAIVLFMGGCSSAGEPAAQAAASSAPASANQSAPPNPNTVPGVPTDDQRVADAIARVDGLAQDLMTKSGTPGMAVAVVHNGETVFAQGYGVREVGEPGKVDKDTTFAVASVSKPIGATVIAKEVGDGTVAWDTPLVESMPDFKLSDPWVTRNVTIADMYAQCSGLPSEVPDRLEDLGYDQEQIINRLQYLPLDEFRTVLHYTNFGITSGALAVAAAAGTDWATLSERDVYGPLGMTNTSSRHSDFEADPDHAPGHALVGENTYEAKFNTSHDAMSPAGGVSSSASDVATWLAMVMRGGPSADGTRIVDSDALTAAVTPQIRLNPVSTDDTRQTFYGYGFEIDEDASGRIRIHHSGGYSQGTGTAVMFVPNLDIGIVVLTNAAANGVAEALTNEFVDMAEFGSVQQDWYSGFHQVLEATLTDPVGSLVGRTPPASPSPAAANPAYVGTYENDFYGPATVTDPGGALTLTLGPDHTKFPLTHWDGQTFTMVPIGENAPDGSISKVTFEQTGTAPASAVTIEHLDLDGMGTFHR</sequence>
<dbReference type="InterPro" id="IPR001466">
    <property type="entry name" value="Beta-lactam-related"/>
</dbReference>
<proteinExistence type="inferred from homology"/>
<comment type="similarity">
    <text evidence="1">Belongs to the beta-lactamase family.</text>
</comment>
<dbReference type="Pfam" id="PF00144">
    <property type="entry name" value="Beta-lactamase"/>
    <property type="match status" value="1"/>
</dbReference>
<dbReference type="EMBL" id="BAABKQ010000001">
    <property type="protein sequence ID" value="GAA4815302.1"/>
    <property type="molecule type" value="Genomic_DNA"/>
</dbReference>
<dbReference type="PANTHER" id="PTHR22935:SF95">
    <property type="entry name" value="BETA-LACTAMASE-LIKE 1-RELATED"/>
    <property type="match status" value="1"/>
</dbReference>
<organism evidence="6 7">
    <name type="scientific">Tomitella cavernea</name>
    <dbReference type="NCBI Taxonomy" id="1387982"/>
    <lineage>
        <taxon>Bacteria</taxon>
        <taxon>Bacillati</taxon>
        <taxon>Actinomycetota</taxon>
        <taxon>Actinomycetes</taxon>
        <taxon>Mycobacteriales</taxon>
        <taxon>Tomitella</taxon>
    </lineage>
</organism>
<keyword evidence="7" id="KW-1185">Reference proteome</keyword>
<comment type="caution">
    <text evidence="6">The sequence shown here is derived from an EMBL/GenBank/DDBJ whole genome shotgun (WGS) entry which is preliminary data.</text>
</comment>
<dbReference type="InterPro" id="IPR051478">
    <property type="entry name" value="Beta-lactamase-like_AB/R"/>
</dbReference>
<evidence type="ECO:0000259" key="5">
    <source>
        <dbReference type="Pfam" id="PF11954"/>
    </source>
</evidence>
<dbReference type="SUPFAM" id="SSF56601">
    <property type="entry name" value="beta-lactamase/transpeptidase-like"/>
    <property type="match status" value="1"/>
</dbReference>
<keyword evidence="6" id="KW-0378">Hydrolase</keyword>
<name>A0ABP9CPP5_9ACTN</name>